<evidence type="ECO:0000256" key="6">
    <source>
        <dbReference type="ARBA" id="ARBA00029467"/>
    </source>
</evidence>
<gene>
    <name evidence="9" type="ORF">CTI12_AA507830</name>
    <name evidence="8" type="ORF">CTI12_AA549410</name>
</gene>
<feature type="transmembrane region" description="Helical" evidence="7">
    <location>
        <begin position="85"/>
        <end position="108"/>
    </location>
</feature>
<protein>
    <submittedName>
        <fullName evidence="8">Uncharacterized protein</fullName>
    </submittedName>
</protein>
<dbReference type="AlphaFoldDB" id="A0A2U1KYH2"/>
<feature type="transmembrane region" description="Helical" evidence="7">
    <location>
        <begin position="12"/>
        <end position="34"/>
    </location>
</feature>
<name>A0A2U1KYH2_ARTAN</name>
<organism evidence="8 10">
    <name type="scientific">Artemisia annua</name>
    <name type="common">Sweet wormwood</name>
    <dbReference type="NCBI Taxonomy" id="35608"/>
    <lineage>
        <taxon>Eukaryota</taxon>
        <taxon>Viridiplantae</taxon>
        <taxon>Streptophyta</taxon>
        <taxon>Embryophyta</taxon>
        <taxon>Tracheophyta</taxon>
        <taxon>Spermatophyta</taxon>
        <taxon>Magnoliopsida</taxon>
        <taxon>eudicotyledons</taxon>
        <taxon>Gunneridae</taxon>
        <taxon>Pentapetalae</taxon>
        <taxon>asterids</taxon>
        <taxon>campanulids</taxon>
        <taxon>Asterales</taxon>
        <taxon>Asteraceae</taxon>
        <taxon>Asteroideae</taxon>
        <taxon>Anthemideae</taxon>
        <taxon>Artemisiinae</taxon>
        <taxon>Artemisia</taxon>
    </lineage>
</organism>
<comment type="similarity">
    <text evidence="6">Belongs to the DESIGUAL family.</text>
</comment>
<keyword evidence="3" id="KW-0732">Signal</keyword>
<dbReference type="STRING" id="35608.A0A2U1KYH2"/>
<evidence type="ECO:0000256" key="1">
    <source>
        <dbReference type="ARBA" id="ARBA00004127"/>
    </source>
</evidence>
<dbReference type="Proteomes" id="UP000245207">
    <property type="component" value="Unassembled WGS sequence"/>
</dbReference>
<dbReference type="InterPro" id="IPR052222">
    <property type="entry name" value="DESIGUAL"/>
</dbReference>
<evidence type="ECO:0000313" key="8">
    <source>
        <dbReference type="EMBL" id="PWA41803.1"/>
    </source>
</evidence>
<accession>A0A2U1KYH2</accession>
<evidence type="ECO:0000313" key="9">
    <source>
        <dbReference type="EMBL" id="PWA46530.1"/>
    </source>
</evidence>
<comment type="caution">
    <text evidence="8">The sequence shown here is derived from an EMBL/GenBank/DDBJ whole genome shotgun (WGS) entry which is preliminary data.</text>
</comment>
<dbReference type="GO" id="GO:0012505">
    <property type="term" value="C:endomembrane system"/>
    <property type="evidence" value="ECO:0007669"/>
    <property type="project" value="UniProtKB-SubCell"/>
</dbReference>
<dbReference type="PANTHER" id="PTHR31769">
    <property type="entry name" value="OS07G0462200 PROTEIN-RELATED"/>
    <property type="match status" value="1"/>
</dbReference>
<dbReference type="InterPro" id="IPR009606">
    <property type="entry name" value="DEAL/Modifying_wall_lignin1/2"/>
</dbReference>
<keyword evidence="10" id="KW-1185">Reference proteome</keyword>
<keyword evidence="4 7" id="KW-1133">Transmembrane helix</keyword>
<dbReference type="OrthoDB" id="678343at2759"/>
<proteinExistence type="inferred from homology"/>
<evidence type="ECO:0000256" key="4">
    <source>
        <dbReference type="ARBA" id="ARBA00022989"/>
    </source>
</evidence>
<feature type="transmembrane region" description="Helical" evidence="7">
    <location>
        <begin position="54"/>
        <end position="73"/>
    </location>
</feature>
<keyword evidence="2 7" id="KW-0812">Transmembrane</keyword>
<comment type="subcellular location">
    <subcellularLocation>
        <location evidence="1">Endomembrane system</location>
        <topology evidence="1">Multi-pass membrane protein</topology>
    </subcellularLocation>
</comment>
<dbReference type="Pfam" id="PF06749">
    <property type="entry name" value="DUF1218"/>
    <property type="match status" value="1"/>
</dbReference>
<dbReference type="EMBL" id="PKPP01012822">
    <property type="protein sequence ID" value="PWA41803.1"/>
    <property type="molecule type" value="Genomic_DNA"/>
</dbReference>
<feature type="transmembrane region" description="Helical" evidence="7">
    <location>
        <begin position="128"/>
        <end position="154"/>
    </location>
</feature>
<evidence type="ECO:0000256" key="5">
    <source>
        <dbReference type="ARBA" id="ARBA00023136"/>
    </source>
</evidence>
<dbReference type="EMBL" id="PKPP01010238">
    <property type="protein sequence ID" value="PWA46530.1"/>
    <property type="molecule type" value="Genomic_DNA"/>
</dbReference>
<keyword evidence="5 7" id="KW-0472">Membrane</keyword>
<evidence type="ECO:0000313" key="10">
    <source>
        <dbReference type="Proteomes" id="UP000245207"/>
    </source>
</evidence>
<evidence type="ECO:0000256" key="7">
    <source>
        <dbReference type="SAM" id="Phobius"/>
    </source>
</evidence>
<reference evidence="8 10" key="1">
    <citation type="journal article" date="2018" name="Mol. Plant">
        <title>The genome of Artemisia annua provides insight into the evolution of Asteraceae family and artemisinin biosynthesis.</title>
        <authorList>
            <person name="Shen Q."/>
            <person name="Zhang L."/>
            <person name="Liao Z."/>
            <person name="Wang S."/>
            <person name="Yan T."/>
            <person name="Shi P."/>
            <person name="Liu M."/>
            <person name="Fu X."/>
            <person name="Pan Q."/>
            <person name="Wang Y."/>
            <person name="Lv Z."/>
            <person name="Lu X."/>
            <person name="Zhang F."/>
            <person name="Jiang W."/>
            <person name="Ma Y."/>
            <person name="Chen M."/>
            <person name="Hao X."/>
            <person name="Li L."/>
            <person name="Tang Y."/>
            <person name="Lv G."/>
            <person name="Zhou Y."/>
            <person name="Sun X."/>
            <person name="Brodelius P.E."/>
            <person name="Rose J.K.C."/>
            <person name="Tang K."/>
        </authorList>
    </citation>
    <scope>NUCLEOTIDE SEQUENCE [LARGE SCALE GENOMIC DNA]</scope>
    <source>
        <strain evidence="10">cv. Huhao1</strain>
        <tissue evidence="8">Leaf</tissue>
    </source>
</reference>
<evidence type="ECO:0000256" key="2">
    <source>
        <dbReference type="ARBA" id="ARBA00022692"/>
    </source>
</evidence>
<sequence length="177" mass="19667">MDEHREPRCSVIIVIVAINGMLSAALGFAAEATVPRIYEVQNKFSHECKYPKSPAQGLGIAAVVTLLIVRCYCSRTRNLSPLVRLTLFSSWVAWLVAMSFYIAGFLMINNQEMEIRYNGFQSYIVCYVVKPGIFAAGASFVLVSIVLEIVYLVATSSRADKLMNDHTSSWLSMVSRA</sequence>
<evidence type="ECO:0000256" key="3">
    <source>
        <dbReference type="ARBA" id="ARBA00022729"/>
    </source>
</evidence>